<keyword evidence="6 14" id="KW-0808">Transferase</keyword>
<feature type="domain" description="Thiamine pyrophosphate enzyme central" evidence="15">
    <location>
        <begin position="201"/>
        <end position="334"/>
    </location>
</feature>
<keyword evidence="21" id="KW-1185">Reference proteome</keyword>
<evidence type="ECO:0000256" key="9">
    <source>
        <dbReference type="ARBA" id="ARBA00022842"/>
    </source>
</evidence>
<dbReference type="CDD" id="cd07035">
    <property type="entry name" value="TPP_PYR_POX_like"/>
    <property type="match status" value="1"/>
</dbReference>
<evidence type="ECO:0000259" key="17">
    <source>
        <dbReference type="Pfam" id="PF02776"/>
    </source>
</evidence>
<keyword evidence="10 14" id="KW-0786">Thiamine pyrophosphate</keyword>
<dbReference type="EC" id="2.2.1.6" evidence="14"/>
<dbReference type="GO" id="GO:0009099">
    <property type="term" value="P:L-valine biosynthetic process"/>
    <property type="evidence" value="ECO:0007669"/>
    <property type="project" value="UniProtKB-UniPathway"/>
</dbReference>
<dbReference type="SUPFAM" id="SSF52467">
    <property type="entry name" value="DHS-like NAD/FAD-binding domain"/>
    <property type="match status" value="1"/>
</dbReference>
<accession>A0A564KKI6</accession>
<dbReference type="EMBL" id="CABGGW010000023">
    <property type="protein sequence ID" value="VUS69816.1"/>
    <property type="molecule type" value="Genomic_DNA"/>
</dbReference>
<comment type="pathway">
    <text evidence="2 14">Amino-acid biosynthesis; L-valine biosynthesis; L-valine from pyruvate: step 1/4.</text>
</comment>
<dbReference type="Pfam" id="PF02776">
    <property type="entry name" value="TPP_enzyme_N"/>
    <property type="match status" value="1"/>
</dbReference>
<dbReference type="CDD" id="cd02015">
    <property type="entry name" value="TPP_AHAS"/>
    <property type="match status" value="1"/>
</dbReference>
<dbReference type="GO" id="GO:0000287">
    <property type="term" value="F:magnesium ion binding"/>
    <property type="evidence" value="ECO:0007669"/>
    <property type="project" value="UniProtKB-UniRule"/>
</dbReference>
<dbReference type="GO" id="GO:0009097">
    <property type="term" value="P:isoleucine biosynthetic process"/>
    <property type="evidence" value="ECO:0007669"/>
    <property type="project" value="UniProtKB-UniPathway"/>
</dbReference>
<evidence type="ECO:0000256" key="4">
    <source>
        <dbReference type="ARBA" id="ARBA00022605"/>
    </source>
</evidence>
<dbReference type="UniPathway" id="UPA00049">
    <property type="reaction ID" value="UER00059"/>
</dbReference>
<evidence type="ECO:0000256" key="1">
    <source>
        <dbReference type="ARBA" id="ARBA00004974"/>
    </source>
</evidence>
<dbReference type="InterPro" id="IPR012000">
    <property type="entry name" value="Thiamin_PyroP_enz_cen_dom"/>
</dbReference>
<comment type="pathway">
    <text evidence="1 14">Amino-acid biosynthesis; L-isoleucine biosynthesis; L-isoleucine from 2-oxobutanoate: step 1/4.</text>
</comment>
<dbReference type="Gene3D" id="3.40.50.970">
    <property type="match status" value="2"/>
</dbReference>
<evidence type="ECO:0000256" key="3">
    <source>
        <dbReference type="ARBA" id="ARBA00007812"/>
    </source>
</evidence>
<dbReference type="InterPro" id="IPR029061">
    <property type="entry name" value="THDP-binding"/>
</dbReference>
<dbReference type="InterPro" id="IPR011766">
    <property type="entry name" value="TPP_enzyme_TPP-bd"/>
</dbReference>
<reference evidence="19 20" key="1">
    <citation type="submission" date="2019-07" db="EMBL/GenBank/DDBJ databases">
        <authorList>
            <person name="Brisse S."/>
            <person name="Rodrigues C."/>
            <person name="Thorpe H."/>
        </authorList>
    </citation>
    <scope>NUCLEOTIDE SEQUENCE [LARGE SCALE GENOMIC DNA]</scope>
    <source>
        <strain evidence="19">SB6422</strain>
    </source>
</reference>
<sequence>MASSGTTSQKMRFTGAQLVVHLLERQGITTVSGIPGGSILPIYDALSQSTQIRHILARHEQGAGFIAQGMARTEGKPAVCMACSGPGATNLITAIADARLDSIPLVCITGQVPASMIGTDAFQEVDTYGISIPITKHNYLVRNIAELPQVMSDAFRIAQSGRPGPVWIDIPKDVQAATIELDALPEPGTRMAAPEFDSASVREAAAMINAAQRPVLYLGGGVVNAPEQIRQLAEKANLPTTLTLMALGMLPKAHPLSLGMLGMHGARSTNFILQEADLLIVLGARFDDRAIGKTEQFCPNAKIIHVDIDRSELGKIKQPHVAIQGDVAEVLAQLIPQVEAQPRSEWLQLVTDLQREFPCNIPQEKDPLSHYGLINAVAACVDDEAIVTTDVGQHQMWTAQAYPLNRPRQWLTSGGLGTMGFGLPAAVGAALANPQRKVICFSGDGSLMMNIQEMATAAENQLDVKIILMNNEALGLVHQQQSMFYKQGVFAATYPGMINFMQIAAGFGLQTCDLNNEADPQAALQAIIDRPGPALIHVRIDAEEKVYPMVPPGAANTEMVGE</sequence>
<dbReference type="Pfam" id="PF02775">
    <property type="entry name" value="TPP_enzyme_C"/>
    <property type="match status" value="1"/>
</dbReference>
<evidence type="ECO:0000256" key="12">
    <source>
        <dbReference type="ARBA" id="ARBA00048670"/>
    </source>
</evidence>
<dbReference type="Proteomes" id="UP001075001">
    <property type="component" value="Unassembled WGS sequence"/>
</dbReference>
<evidence type="ECO:0000256" key="5">
    <source>
        <dbReference type="ARBA" id="ARBA00022630"/>
    </source>
</evidence>
<evidence type="ECO:0000259" key="15">
    <source>
        <dbReference type="Pfam" id="PF00205"/>
    </source>
</evidence>
<evidence type="ECO:0000256" key="10">
    <source>
        <dbReference type="ARBA" id="ARBA00023052"/>
    </source>
</evidence>
<dbReference type="PANTHER" id="PTHR18968">
    <property type="entry name" value="THIAMINE PYROPHOSPHATE ENZYMES"/>
    <property type="match status" value="1"/>
</dbReference>
<dbReference type="OrthoDB" id="9785953at2"/>
<keyword evidence="8" id="KW-0274">FAD</keyword>
<evidence type="ECO:0000256" key="14">
    <source>
        <dbReference type="RuleBase" id="RU003591"/>
    </source>
</evidence>
<protein>
    <recommendedName>
        <fullName evidence="14">Acetolactate synthase</fullName>
        <ecNumber evidence="14">2.2.1.6</ecNumber>
    </recommendedName>
</protein>
<dbReference type="UniPathway" id="UPA00047">
    <property type="reaction ID" value="UER00055"/>
</dbReference>
<dbReference type="Proteomes" id="UP000317374">
    <property type="component" value="Unassembled WGS sequence"/>
</dbReference>
<dbReference type="Pfam" id="PF00205">
    <property type="entry name" value="TPP_enzyme_M"/>
    <property type="match status" value="1"/>
</dbReference>
<dbReference type="InterPro" id="IPR000399">
    <property type="entry name" value="TPP-bd_CS"/>
</dbReference>
<evidence type="ECO:0000259" key="16">
    <source>
        <dbReference type="Pfam" id="PF02775"/>
    </source>
</evidence>
<dbReference type="AlphaFoldDB" id="A0A564KKI6"/>
<dbReference type="InterPro" id="IPR039368">
    <property type="entry name" value="AHAS_TPP"/>
</dbReference>
<dbReference type="NCBIfam" id="TIGR00118">
    <property type="entry name" value="acolac_lg"/>
    <property type="match status" value="1"/>
</dbReference>
<evidence type="ECO:0000313" key="21">
    <source>
        <dbReference type="Proteomes" id="UP001075001"/>
    </source>
</evidence>
<evidence type="ECO:0000313" key="19">
    <source>
        <dbReference type="EMBL" id="VUS69816.1"/>
    </source>
</evidence>
<comment type="catalytic activity">
    <reaction evidence="12 14">
        <text>2 pyruvate + H(+) = (2S)-2-acetolactate + CO2</text>
        <dbReference type="Rhea" id="RHEA:25249"/>
        <dbReference type="ChEBI" id="CHEBI:15361"/>
        <dbReference type="ChEBI" id="CHEBI:15378"/>
        <dbReference type="ChEBI" id="CHEBI:16526"/>
        <dbReference type="ChEBI" id="CHEBI:58476"/>
        <dbReference type="EC" id="2.2.1.6"/>
    </reaction>
</comment>
<dbReference type="SUPFAM" id="SSF52518">
    <property type="entry name" value="Thiamin diphosphate-binding fold (THDP-binding)"/>
    <property type="match status" value="2"/>
</dbReference>
<comment type="similarity">
    <text evidence="3 14">Belongs to the TPP enzyme family.</text>
</comment>
<dbReference type="RefSeq" id="WP_112216086.1">
    <property type="nucleotide sequence ID" value="NZ_CABGGQ010000012.1"/>
</dbReference>
<dbReference type="InterPro" id="IPR012846">
    <property type="entry name" value="Acetolactate_synth_lsu"/>
</dbReference>
<evidence type="ECO:0000313" key="18">
    <source>
        <dbReference type="EMBL" id="MDG1640341.1"/>
    </source>
</evidence>
<dbReference type="GO" id="GO:0005948">
    <property type="term" value="C:acetolactate synthase complex"/>
    <property type="evidence" value="ECO:0007669"/>
    <property type="project" value="TreeGrafter"/>
</dbReference>
<keyword evidence="5" id="KW-0285">Flavoprotein</keyword>
<dbReference type="Gene3D" id="3.40.50.1220">
    <property type="entry name" value="TPP-binding domain"/>
    <property type="match status" value="1"/>
</dbReference>
<keyword evidence="7 14" id="KW-0479">Metal-binding</keyword>
<evidence type="ECO:0000313" key="20">
    <source>
        <dbReference type="Proteomes" id="UP000317374"/>
    </source>
</evidence>
<gene>
    <name evidence="19" type="primary">ilvB</name>
    <name evidence="18" type="ORF">OXR69_000205</name>
    <name evidence="19" type="ORF">SB6422_01771</name>
</gene>
<dbReference type="FunFam" id="3.40.50.970:FF:000007">
    <property type="entry name" value="Acetolactate synthase"/>
    <property type="match status" value="1"/>
</dbReference>
<dbReference type="GO" id="GO:0003984">
    <property type="term" value="F:acetolactate synthase activity"/>
    <property type="evidence" value="ECO:0007669"/>
    <property type="project" value="UniProtKB-EC"/>
</dbReference>
<evidence type="ECO:0000256" key="2">
    <source>
        <dbReference type="ARBA" id="ARBA00005025"/>
    </source>
</evidence>
<dbReference type="InterPro" id="IPR012001">
    <property type="entry name" value="Thiamin_PyroP_enz_TPP-bd_dom"/>
</dbReference>
<feature type="domain" description="Thiamine pyrophosphate enzyme N-terminal TPP-binding" evidence="17">
    <location>
        <begin position="14"/>
        <end position="128"/>
    </location>
</feature>
<feature type="domain" description="Thiamine pyrophosphate enzyme TPP-binding" evidence="16">
    <location>
        <begin position="390"/>
        <end position="538"/>
    </location>
</feature>
<comment type="cofactor">
    <cofactor evidence="14">
        <name>thiamine diphosphate</name>
        <dbReference type="ChEBI" id="CHEBI:58937"/>
    </cofactor>
    <text evidence="14">Binds 1 thiamine pyrophosphate per subunit.</text>
</comment>
<organism evidence="19 20">
    <name type="scientific">Klebsiella huaxiensis</name>
    <dbReference type="NCBI Taxonomy" id="2153354"/>
    <lineage>
        <taxon>Bacteria</taxon>
        <taxon>Pseudomonadati</taxon>
        <taxon>Pseudomonadota</taxon>
        <taxon>Gammaproteobacteria</taxon>
        <taxon>Enterobacterales</taxon>
        <taxon>Enterobacteriaceae</taxon>
        <taxon>Klebsiella/Raoultella group</taxon>
        <taxon>Klebsiella</taxon>
    </lineage>
</organism>
<dbReference type="GO" id="GO:0030976">
    <property type="term" value="F:thiamine pyrophosphate binding"/>
    <property type="evidence" value="ECO:0007669"/>
    <property type="project" value="UniProtKB-UniRule"/>
</dbReference>
<evidence type="ECO:0000256" key="7">
    <source>
        <dbReference type="ARBA" id="ARBA00022723"/>
    </source>
</evidence>
<dbReference type="InterPro" id="IPR029035">
    <property type="entry name" value="DHS-like_NAD/FAD-binding_dom"/>
</dbReference>
<evidence type="ECO:0000256" key="6">
    <source>
        <dbReference type="ARBA" id="ARBA00022679"/>
    </source>
</evidence>
<dbReference type="InterPro" id="IPR045229">
    <property type="entry name" value="TPP_enz"/>
</dbReference>
<keyword evidence="4 14" id="KW-0028">Amino-acid biosynthesis</keyword>
<proteinExistence type="inferred from homology"/>
<dbReference type="GO" id="GO:0050660">
    <property type="term" value="F:flavin adenine dinucleotide binding"/>
    <property type="evidence" value="ECO:0007669"/>
    <property type="project" value="InterPro"/>
</dbReference>
<dbReference type="NCBIfam" id="NF006016">
    <property type="entry name" value="PRK08155.1"/>
    <property type="match status" value="1"/>
</dbReference>
<evidence type="ECO:0000256" key="8">
    <source>
        <dbReference type="ARBA" id="ARBA00022827"/>
    </source>
</evidence>
<dbReference type="EMBL" id="JAPQEX020000001">
    <property type="protein sequence ID" value="MDG1640341.1"/>
    <property type="molecule type" value="Genomic_DNA"/>
</dbReference>
<name>A0A564KKI6_9ENTR</name>
<comment type="cofactor">
    <cofactor evidence="14">
        <name>Mg(2+)</name>
        <dbReference type="ChEBI" id="CHEBI:18420"/>
    </cofactor>
    <text evidence="14">Binds 1 Mg(2+) ion per subunit.</text>
</comment>
<dbReference type="PANTHER" id="PTHR18968:SF170">
    <property type="entry name" value="ACETOLACTATE SYNTHASE ISOZYME 1 LARGE SUBUNIT"/>
    <property type="match status" value="1"/>
</dbReference>
<dbReference type="FunFam" id="3.40.50.970:FF:000016">
    <property type="entry name" value="Acetolactate synthase"/>
    <property type="match status" value="1"/>
</dbReference>
<evidence type="ECO:0000256" key="13">
    <source>
        <dbReference type="ARBA" id="ARBA00060669"/>
    </source>
</evidence>
<dbReference type="PROSITE" id="PS00187">
    <property type="entry name" value="TPP_ENZYMES"/>
    <property type="match status" value="1"/>
</dbReference>
<evidence type="ECO:0000256" key="11">
    <source>
        <dbReference type="ARBA" id="ARBA00023304"/>
    </source>
</evidence>
<dbReference type="FunFam" id="3.40.50.1220:FF:000008">
    <property type="entry name" value="Acetolactate synthase"/>
    <property type="match status" value="1"/>
</dbReference>
<keyword evidence="9 14" id="KW-0460">Magnesium</keyword>
<keyword evidence="11 14" id="KW-0100">Branched-chain amino acid biosynthesis</keyword>
<comment type="pathway">
    <text evidence="13">Polyol metabolism; (R,R)-butane-2,3-diol biosynthesis; (R,R)-butane-2,3-diol from pyruvate: step 1/3.</text>
</comment>
<reference evidence="18" key="2">
    <citation type="submission" date="2023-03" db="EMBL/GenBank/DDBJ databases">
        <title>identification of new KPC variant in Klebsiella huaxiensis from the Hospital Sewage Samples in China.</title>
        <authorList>
            <person name="Wu Y."/>
        </authorList>
    </citation>
    <scope>NUCLEOTIDE SEQUENCE</scope>
    <source>
        <strain evidence="18">ZR-9</strain>
    </source>
</reference>